<dbReference type="Pfam" id="PF08681">
    <property type="entry name" value="TacA1"/>
    <property type="match status" value="1"/>
</dbReference>
<keyword evidence="4" id="KW-0238">DNA-binding</keyword>
<evidence type="ECO:0000313" key="7">
    <source>
        <dbReference type="EMBL" id="PMM50270.1"/>
    </source>
</evidence>
<keyword evidence="2" id="KW-1277">Toxin-antitoxin system</keyword>
<evidence type="ECO:0008006" key="10">
    <source>
        <dbReference type="Google" id="ProtNLM"/>
    </source>
</evidence>
<organism evidence="7 9">
    <name type="scientific">Vibrio splendidus</name>
    <dbReference type="NCBI Taxonomy" id="29497"/>
    <lineage>
        <taxon>Bacteria</taxon>
        <taxon>Pseudomonadati</taxon>
        <taxon>Pseudomonadota</taxon>
        <taxon>Gammaproteobacteria</taxon>
        <taxon>Vibrionales</taxon>
        <taxon>Vibrionaceae</taxon>
        <taxon>Vibrio</taxon>
    </lineage>
</organism>
<name>A0A2N7JQ06_VIBSP</name>
<gene>
    <name evidence="7" type="ORF">BCT54_04105</name>
    <name evidence="8" type="ORF">BCT54_23045</name>
</gene>
<accession>A0A2N7JQ06</accession>
<dbReference type="GO" id="GO:0003677">
    <property type="term" value="F:DNA binding"/>
    <property type="evidence" value="ECO:0007669"/>
    <property type="project" value="UniProtKB-KW"/>
</dbReference>
<dbReference type="PANTHER" id="PTHR35401">
    <property type="entry name" value="COPG FAMILY HELIX-TURN-HELIX PROTEIN-RELATED-RELATED"/>
    <property type="match status" value="1"/>
</dbReference>
<dbReference type="GO" id="GO:0006355">
    <property type="term" value="P:regulation of DNA-templated transcription"/>
    <property type="evidence" value="ECO:0007669"/>
    <property type="project" value="InterPro"/>
</dbReference>
<evidence type="ECO:0000256" key="5">
    <source>
        <dbReference type="ARBA" id="ARBA00023163"/>
    </source>
</evidence>
<dbReference type="RefSeq" id="WP_102552436.1">
    <property type="nucleotide sequence ID" value="NZ_MCZF01000120.1"/>
</dbReference>
<dbReference type="SUPFAM" id="SSF47598">
    <property type="entry name" value="Ribbon-helix-helix"/>
    <property type="match status" value="1"/>
</dbReference>
<evidence type="ECO:0000313" key="8">
    <source>
        <dbReference type="EMBL" id="PMM53090.1"/>
    </source>
</evidence>
<protein>
    <recommendedName>
        <fullName evidence="10">DUF1778 domain-containing protein</fullName>
    </recommendedName>
</protein>
<reference evidence="7" key="3">
    <citation type="journal article" date="2018" name="Nature">
        <title>A major lineage of non-tailed dsDNA viruses as unrecognized killers of marine bacteria.</title>
        <authorList>
            <person name="Kauffman K.M."/>
            <person name="Hussain F.A."/>
            <person name="Yang J."/>
            <person name="Arevalo P."/>
            <person name="Brown J.M."/>
            <person name="Chang W.K."/>
            <person name="VanInsberghe D."/>
            <person name="Elsherbini J."/>
            <person name="Sharma R.S."/>
            <person name="Cutler M.B."/>
            <person name="Kelly L."/>
            <person name="Polz M.F."/>
        </authorList>
    </citation>
    <scope>NUCLEOTIDE SEQUENCE</scope>
    <source>
        <strain evidence="7">10N.261.48.B5</strain>
    </source>
</reference>
<keyword evidence="3" id="KW-0805">Transcription regulation</keyword>
<keyword evidence="1" id="KW-0678">Repressor</keyword>
<comment type="caution">
    <text evidence="7">The sequence shown here is derived from an EMBL/GenBank/DDBJ whole genome shotgun (WGS) entry which is preliminary data.</text>
</comment>
<evidence type="ECO:0000256" key="4">
    <source>
        <dbReference type="ARBA" id="ARBA00023125"/>
    </source>
</evidence>
<dbReference type="InterPro" id="IPR014795">
    <property type="entry name" value="TacA_1-like"/>
</dbReference>
<sequence>MATKSAPINMRVFPSVRDVIDAAANLQKVDRTVFIQQAALNEAQKVLTDQKDFKLEQDAFEAFEKAFDESPQVLEGIHALFKRKAPWE</sequence>
<reference evidence="7" key="2">
    <citation type="submission" date="2016-07" db="EMBL/GenBank/DDBJ databases">
        <authorList>
            <person name="Wan K."/>
            <person name="Booth B."/>
            <person name="Spirohn K."/>
            <person name="Hao T."/>
            <person name="Hu Y."/>
            <person name="Calderwood M."/>
            <person name="Hill D."/>
            <person name="Mohr S."/>
            <person name="Vidal M."/>
            <person name="Celniker S."/>
            <person name="Perrimon N."/>
        </authorList>
    </citation>
    <scope>NUCLEOTIDE SEQUENCE</scope>
    <source>
        <strain evidence="7">10N.261.48.B5</strain>
    </source>
</reference>
<proteinExistence type="inferred from homology"/>
<dbReference type="PANTHER" id="PTHR35401:SF1">
    <property type="entry name" value="CYTOPLASMIC PROTEIN"/>
    <property type="match status" value="1"/>
</dbReference>
<dbReference type="EMBL" id="MCZF01000120">
    <property type="protein sequence ID" value="PMM53090.1"/>
    <property type="molecule type" value="Genomic_DNA"/>
</dbReference>
<dbReference type="AlphaFoldDB" id="A0A2N7JQ06"/>
<evidence type="ECO:0000256" key="1">
    <source>
        <dbReference type="ARBA" id="ARBA00022491"/>
    </source>
</evidence>
<evidence type="ECO:0000313" key="9">
    <source>
        <dbReference type="Proteomes" id="UP000235533"/>
    </source>
</evidence>
<dbReference type="Proteomes" id="UP000235533">
    <property type="component" value="Unassembled WGS sequence"/>
</dbReference>
<reference evidence="9" key="1">
    <citation type="submission" date="2016-07" db="EMBL/GenBank/DDBJ databases">
        <title>Nontailed viruses are major unrecognized killers of bacteria in the ocean.</title>
        <authorList>
            <person name="Kauffman K."/>
            <person name="Hussain F."/>
            <person name="Yang J."/>
            <person name="Arevalo P."/>
            <person name="Brown J."/>
            <person name="Cutler M."/>
            <person name="Kelly L."/>
            <person name="Polz M.F."/>
        </authorList>
    </citation>
    <scope>NUCLEOTIDE SEQUENCE [LARGE SCALE GENOMIC DNA]</scope>
    <source>
        <strain evidence="9">10N.261.48.B5</strain>
    </source>
</reference>
<dbReference type="Gene3D" id="1.20.5.780">
    <property type="entry name" value="Single helix bin"/>
    <property type="match status" value="1"/>
</dbReference>
<evidence type="ECO:0000256" key="2">
    <source>
        <dbReference type="ARBA" id="ARBA00022649"/>
    </source>
</evidence>
<dbReference type="InterPro" id="IPR010985">
    <property type="entry name" value="Ribbon_hlx_hlx"/>
</dbReference>
<dbReference type="EMBL" id="MCZF01000158">
    <property type="protein sequence ID" value="PMM50270.1"/>
    <property type="molecule type" value="Genomic_DNA"/>
</dbReference>
<keyword evidence="5" id="KW-0804">Transcription</keyword>
<evidence type="ECO:0000256" key="3">
    <source>
        <dbReference type="ARBA" id="ARBA00023015"/>
    </source>
</evidence>
<comment type="similarity">
    <text evidence="6">Belongs to the TacA antitoxin family.</text>
</comment>
<evidence type="ECO:0000256" key="6">
    <source>
        <dbReference type="ARBA" id="ARBA00049988"/>
    </source>
</evidence>